<accession>A0ABU4TWT3</accession>
<proteinExistence type="predicted"/>
<keyword evidence="2" id="KW-1185">Reference proteome</keyword>
<dbReference type="EMBL" id="JAXAVV010000013">
    <property type="protein sequence ID" value="MDX8052777.1"/>
    <property type="molecule type" value="Genomic_DNA"/>
</dbReference>
<evidence type="ECO:0000313" key="2">
    <source>
        <dbReference type="Proteomes" id="UP001271792"/>
    </source>
</evidence>
<reference evidence="1 2" key="1">
    <citation type="submission" date="2023-11" db="EMBL/GenBank/DDBJ databases">
        <title>Lentzea sokolovensis, sp. nov., Lentzea kristufkii, sp. nov., and Lentzea miocenensis, sp. nov., rare actinobacteria from Sokolov Coal Basin, Miocene lacustrine sediment, Czech Republic.</title>
        <authorList>
            <person name="Lara A."/>
            <person name="Kotroba L."/>
            <person name="Nouioui I."/>
            <person name="Neumann-Schaal M."/>
            <person name="Mast Y."/>
            <person name="Chronakova A."/>
        </authorList>
    </citation>
    <scope>NUCLEOTIDE SEQUENCE [LARGE SCALE GENOMIC DNA]</scope>
    <source>
        <strain evidence="1 2">BCCO 10_0798</strain>
    </source>
</reference>
<protein>
    <submittedName>
        <fullName evidence="1">Uncharacterized protein</fullName>
    </submittedName>
</protein>
<evidence type="ECO:0000313" key="1">
    <source>
        <dbReference type="EMBL" id="MDX8052777.1"/>
    </source>
</evidence>
<reference evidence="1 2" key="2">
    <citation type="submission" date="2023-11" db="EMBL/GenBank/DDBJ databases">
        <authorList>
            <person name="Lara A.C."/>
            <person name="Chronakova A."/>
        </authorList>
    </citation>
    <scope>NUCLEOTIDE SEQUENCE [LARGE SCALE GENOMIC DNA]</scope>
    <source>
        <strain evidence="1 2">BCCO 10_0798</strain>
    </source>
</reference>
<dbReference type="RefSeq" id="WP_319986634.1">
    <property type="nucleotide sequence ID" value="NZ_JAXAVV010000013.1"/>
</dbReference>
<gene>
    <name evidence="1" type="ORF">SK571_25635</name>
</gene>
<sequence>MREDVDSIVDALNALPAPKPGGSCFLPGWARYLLVLDYPDRAATVVVEVHKACDDVWNGKVVRSGDAEDPLNAFAEVFRKQGGEIAPPPWKW</sequence>
<name>A0ABU4TWT3_9PSEU</name>
<dbReference type="Proteomes" id="UP001271792">
    <property type="component" value="Unassembled WGS sequence"/>
</dbReference>
<comment type="caution">
    <text evidence="1">The sequence shown here is derived from an EMBL/GenBank/DDBJ whole genome shotgun (WGS) entry which is preliminary data.</text>
</comment>
<organism evidence="1 2">
    <name type="scientific">Lentzea kristufekii</name>
    <dbReference type="NCBI Taxonomy" id="3095430"/>
    <lineage>
        <taxon>Bacteria</taxon>
        <taxon>Bacillati</taxon>
        <taxon>Actinomycetota</taxon>
        <taxon>Actinomycetes</taxon>
        <taxon>Pseudonocardiales</taxon>
        <taxon>Pseudonocardiaceae</taxon>
        <taxon>Lentzea</taxon>
    </lineage>
</organism>